<name>A0A0H3F7F3_RAHSY</name>
<reference evidence="3" key="1">
    <citation type="submission" date="2011-01" db="EMBL/GenBank/DDBJ databases">
        <title>Complete sequence of chromosome of Rahnella sp. Y9602.</title>
        <authorList>
            <consortium name="US DOE Joint Genome Institute"/>
            <person name="Lucas S."/>
            <person name="Copeland A."/>
            <person name="Lapidus A."/>
            <person name="Cheng J.-F."/>
            <person name="Goodwin L."/>
            <person name="Pitluck S."/>
            <person name="Lu M."/>
            <person name="Detter J.C."/>
            <person name="Han C."/>
            <person name="Tapia R."/>
            <person name="Land M."/>
            <person name="Hauser L."/>
            <person name="Kyrpides N."/>
            <person name="Ivanova N."/>
            <person name="Ovchinnikova G."/>
            <person name="Pagani I."/>
            <person name="Sobecky P.A."/>
            <person name="Martinez R.J."/>
            <person name="Woyke T."/>
        </authorList>
    </citation>
    <scope>NUCLEOTIDE SEQUENCE [LARGE SCALE GENOMIC DNA]</scope>
    <source>
        <strain evidence="3">Y9602</strain>
    </source>
</reference>
<dbReference type="KEGG" id="rah:Rahaq_1185"/>
<reference evidence="2 3" key="2">
    <citation type="journal article" date="2012" name="J. Bacteriol.">
        <title>Complete Genome Sequence of Rahnella sp. Strain Y9602, a Gammaproteobacterium Isolate from Metal- and Radionuclide-Contaminated Soil.</title>
        <authorList>
            <person name="Martinez R.J."/>
            <person name="Bruce D."/>
            <person name="Detter C."/>
            <person name="Goodwin L.A."/>
            <person name="Han J."/>
            <person name="Han C.S."/>
            <person name="Held B."/>
            <person name="Land M.L."/>
            <person name="Mikhailova N."/>
            <person name="Nolan M."/>
            <person name="Pennacchio L."/>
            <person name="Pitluck S."/>
            <person name="Tapia R."/>
            <person name="Woyke T."/>
            <person name="Sobecky P.A."/>
        </authorList>
    </citation>
    <scope>NUCLEOTIDE SEQUENCE [LARGE SCALE GENOMIC DNA]</scope>
    <source>
        <strain evidence="2 3">Y9602</strain>
    </source>
</reference>
<dbReference type="RefSeq" id="WP_013574513.1">
    <property type="nucleotide sequence ID" value="NC_015061.1"/>
</dbReference>
<dbReference type="HOGENOM" id="CLU_2737155_0_0_6"/>
<organism evidence="2 3">
    <name type="scientific">Rahnella sp. (strain Y9602)</name>
    <dbReference type="NCBI Taxonomy" id="2703885"/>
    <lineage>
        <taxon>Bacteria</taxon>
        <taxon>Pseudomonadati</taxon>
        <taxon>Pseudomonadota</taxon>
        <taxon>Gammaproteobacteria</taxon>
        <taxon>Enterobacterales</taxon>
        <taxon>Yersiniaceae</taxon>
        <taxon>Rahnella</taxon>
    </lineage>
</organism>
<dbReference type="EMBL" id="CP002505">
    <property type="protein sequence ID" value="ADW72808.1"/>
    <property type="molecule type" value="Genomic_DNA"/>
</dbReference>
<evidence type="ECO:0000313" key="2">
    <source>
        <dbReference type="EMBL" id="ADW72808.1"/>
    </source>
</evidence>
<protein>
    <submittedName>
        <fullName evidence="2">Uncharacterized protein</fullName>
    </submittedName>
</protein>
<feature type="region of interest" description="Disordered" evidence="1">
    <location>
        <begin position="51"/>
        <end position="71"/>
    </location>
</feature>
<accession>A0A0H3F7F3</accession>
<evidence type="ECO:0000313" key="3">
    <source>
        <dbReference type="Proteomes" id="UP000007257"/>
    </source>
</evidence>
<dbReference type="eggNOG" id="ENOG5031S9E">
    <property type="taxonomic scope" value="Bacteria"/>
</dbReference>
<gene>
    <name evidence="2" type="ordered locus">Rahaq_1185</name>
</gene>
<dbReference type="Proteomes" id="UP000007257">
    <property type="component" value="Chromosome"/>
</dbReference>
<sequence>MLTLKLGTQQISLTQRDAMRLIEGMMLAIKDPAGAGRNALHLGDLTLSSQPQSVNKPVNYSSGAKDALTNC</sequence>
<dbReference type="OrthoDB" id="6505381at2"/>
<feature type="compositionally biased region" description="Polar residues" evidence="1">
    <location>
        <begin position="51"/>
        <end position="62"/>
    </location>
</feature>
<proteinExistence type="predicted"/>
<evidence type="ECO:0000256" key="1">
    <source>
        <dbReference type="SAM" id="MobiDB-lite"/>
    </source>
</evidence>
<dbReference type="AlphaFoldDB" id="A0A0H3F7F3"/>